<dbReference type="GeneID" id="102015706"/>
<dbReference type="CTD" id="26253"/>
<dbReference type="InterPro" id="IPR018378">
    <property type="entry name" value="C-type_lectin_CS"/>
</dbReference>
<accession>A0A8C2VWD4</accession>
<evidence type="ECO:0000256" key="2">
    <source>
        <dbReference type="ARBA" id="ARBA00023157"/>
    </source>
</evidence>
<dbReference type="GO" id="GO:0042742">
    <property type="term" value="P:defense response to bacterium"/>
    <property type="evidence" value="ECO:0007669"/>
    <property type="project" value="Ensembl"/>
</dbReference>
<dbReference type="GO" id="GO:0061760">
    <property type="term" value="P:antifungal innate immune response"/>
    <property type="evidence" value="ECO:0007669"/>
    <property type="project" value="Ensembl"/>
</dbReference>
<dbReference type="AlphaFoldDB" id="A0A8C2VWD4"/>
<dbReference type="Gene3D" id="3.10.100.10">
    <property type="entry name" value="Mannose-Binding Protein A, subunit A"/>
    <property type="match status" value="1"/>
</dbReference>
<dbReference type="PROSITE" id="PS00615">
    <property type="entry name" value="C_TYPE_LECTIN_1"/>
    <property type="match status" value="1"/>
</dbReference>
<dbReference type="GO" id="GO:0001819">
    <property type="term" value="P:positive regulation of cytokine production"/>
    <property type="evidence" value="ECO:0007669"/>
    <property type="project" value="Ensembl"/>
</dbReference>
<evidence type="ECO:0000313" key="5">
    <source>
        <dbReference type="Ensembl" id="ENSCLAP00000021627.1"/>
    </source>
</evidence>
<keyword evidence="3" id="KW-1133">Transmembrane helix</keyword>
<dbReference type="GO" id="GO:0002221">
    <property type="term" value="P:pattern recognition receptor signaling pathway"/>
    <property type="evidence" value="ECO:0007669"/>
    <property type="project" value="Ensembl"/>
</dbReference>
<evidence type="ECO:0000256" key="3">
    <source>
        <dbReference type="SAM" id="Phobius"/>
    </source>
</evidence>
<evidence type="ECO:0000313" key="6">
    <source>
        <dbReference type="Proteomes" id="UP000694398"/>
    </source>
</evidence>
<dbReference type="PANTHER" id="PTHR22803">
    <property type="entry name" value="MANNOSE, PHOSPHOLIPASE, LECTIN RECEPTOR RELATED"/>
    <property type="match status" value="1"/>
</dbReference>
<dbReference type="Proteomes" id="UP000694398">
    <property type="component" value="Unassembled WGS sequence"/>
</dbReference>
<dbReference type="OrthoDB" id="6337382at2759"/>
<keyword evidence="1" id="KW-0430">Lectin</keyword>
<protein>
    <submittedName>
        <fullName evidence="5">C-type lectin domain family 4 member E</fullName>
    </submittedName>
</protein>
<dbReference type="InterPro" id="IPR033989">
    <property type="entry name" value="CD209-like_CTLD"/>
</dbReference>
<gene>
    <name evidence="5" type="primary">CLEC4E</name>
</gene>
<dbReference type="SMART" id="SM00034">
    <property type="entry name" value="CLECT"/>
    <property type="match status" value="1"/>
</dbReference>
<keyword evidence="2" id="KW-1015">Disulfide bond</keyword>
<keyword evidence="3" id="KW-0812">Transmembrane</keyword>
<keyword evidence="3" id="KW-0472">Membrane</keyword>
<dbReference type="PROSITE" id="PS50041">
    <property type="entry name" value="C_TYPE_LECTIN_2"/>
    <property type="match status" value="1"/>
</dbReference>
<keyword evidence="6" id="KW-1185">Reference proteome</keyword>
<evidence type="ECO:0000256" key="1">
    <source>
        <dbReference type="ARBA" id="ARBA00022734"/>
    </source>
</evidence>
<organism evidence="5 6">
    <name type="scientific">Chinchilla lanigera</name>
    <name type="common">Long-tailed chinchilla</name>
    <name type="synonym">Chinchilla villidera</name>
    <dbReference type="NCBI Taxonomy" id="34839"/>
    <lineage>
        <taxon>Eukaryota</taxon>
        <taxon>Metazoa</taxon>
        <taxon>Chordata</taxon>
        <taxon>Craniata</taxon>
        <taxon>Vertebrata</taxon>
        <taxon>Euteleostomi</taxon>
        <taxon>Mammalia</taxon>
        <taxon>Eutheria</taxon>
        <taxon>Euarchontoglires</taxon>
        <taxon>Glires</taxon>
        <taxon>Rodentia</taxon>
        <taxon>Hystricomorpha</taxon>
        <taxon>Chinchillidae</taxon>
        <taxon>Chinchilla</taxon>
    </lineage>
</organism>
<dbReference type="GO" id="GO:0030246">
    <property type="term" value="F:carbohydrate binding"/>
    <property type="evidence" value="ECO:0007669"/>
    <property type="project" value="UniProtKB-KW"/>
</dbReference>
<dbReference type="InterPro" id="IPR001304">
    <property type="entry name" value="C-type_lectin-like"/>
</dbReference>
<dbReference type="GeneTree" id="ENSGT00940000160666"/>
<dbReference type="GO" id="GO:0038187">
    <property type="term" value="F:pattern recognition receptor activity"/>
    <property type="evidence" value="ECO:0007669"/>
    <property type="project" value="Ensembl"/>
</dbReference>
<dbReference type="GO" id="GO:0005886">
    <property type="term" value="C:plasma membrane"/>
    <property type="evidence" value="ECO:0007669"/>
    <property type="project" value="Ensembl"/>
</dbReference>
<name>A0A8C2VWD4_CHILA</name>
<dbReference type="Pfam" id="PF00059">
    <property type="entry name" value="Lectin_C"/>
    <property type="match status" value="1"/>
</dbReference>
<dbReference type="CDD" id="cd03590">
    <property type="entry name" value="CLECT_DC-SIGN_like"/>
    <property type="match status" value="1"/>
</dbReference>
<feature type="transmembrane region" description="Helical" evidence="3">
    <location>
        <begin position="22"/>
        <end position="46"/>
    </location>
</feature>
<reference evidence="5" key="2">
    <citation type="submission" date="2025-09" db="UniProtKB">
        <authorList>
            <consortium name="Ensembl"/>
        </authorList>
    </citation>
    <scope>IDENTIFICATION</scope>
</reference>
<dbReference type="GO" id="GO:0038094">
    <property type="term" value="P:Fc-gamma receptor signaling pathway"/>
    <property type="evidence" value="ECO:0007669"/>
    <property type="project" value="Ensembl"/>
</dbReference>
<dbReference type="GO" id="GO:0002292">
    <property type="term" value="P:T cell differentiation involved in immune response"/>
    <property type="evidence" value="ECO:0007669"/>
    <property type="project" value="Ensembl"/>
</dbReference>
<dbReference type="OMA" id="CPLNWEH"/>
<dbReference type="InterPro" id="IPR016187">
    <property type="entry name" value="CTDL_fold"/>
</dbReference>
<dbReference type="GO" id="GO:0030670">
    <property type="term" value="C:phagocytic vesicle membrane"/>
    <property type="evidence" value="ECO:0007669"/>
    <property type="project" value="Ensembl"/>
</dbReference>
<dbReference type="InterPro" id="IPR016186">
    <property type="entry name" value="C-type_lectin-like/link_sf"/>
</dbReference>
<dbReference type="GO" id="GO:0005509">
    <property type="term" value="F:calcium ion binding"/>
    <property type="evidence" value="ECO:0007669"/>
    <property type="project" value="Ensembl"/>
</dbReference>
<reference evidence="5" key="1">
    <citation type="submission" date="2025-08" db="UniProtKB">
        <authorList>
            <consortium name="Ensembl"/>
        </authorList>
    </citation>
    <scope>IDENTIFICATION</scope>
</reference>
<dbReference type="SUPFAM" id="SSF56436">
    <property type="entry name" value="C-type lectin-like"/>
    <property type="match status" value="1"/>
</dbReference>
<feature type="domain" description="C-type lectin" evidence="4">
    <location>
        <begin position="87"/>
        <end position="204"/>
    </location>
</feature>
<dbReference type="InterPro" id="IPR050111">
    <property type="entry name" value="C-type_lectin/snaclec_domain"/>
</dbReference>
<evidence type="ECO:0000259" key="4">
    <source>
        <dbReference type="PROSITE" id="PS50041"/>
    </source>
</evidence>
<proteinExistence type="predicted"/>
<dbReference type="Ensembl" id="ENSCLAT00000021830.1">
    <property type="protein sequence ID" value="ENSCLAP00000021627.1"/>
    <property type="gene ID" value="ENSCLAG00000014802.1"/>
</dbReference>
<sequence>MNSSEPCASQCAEKRYFSHQGFFWFGAGISILLLTACFITRCVVTYQSLRICGEKKVHPQVYFPEISCNNDGSGSVKNCCPLNWQHFQSSCYYFSTDLMTWTASLNNCSGMGAHLVVINTVEEQEFLYYTKPKKKEYYIGLSDQVVEDQWQWVDGTPFSMSFWDTGEPNNLATLEDCATIRDSLNPRKNWNDAPCFFNMLWICEMPEINILH</sequence>
<dbReference type="RefSeq" id="XP_005378924.1">
    <property type="nucleotide sequence ID" value="XM_005378867.2"/>
</dbReference>
<dbReference type="GO" id="GO:0051861">
    <property type="term" value="F:glycolipid binding"/>
    <property type="evidence" value="ECO:0007669"/>
    <property type="project" value="Ensembl"/>
</dbReference>